<proteinExistence type="predicted"/>
<accession>A0A3B0Y2M3</accession>
<reference evidence="1" key="1">
    <citation type="submission" date="2018-06" db="EMBL/GenBank/DDBJ databases">
        <authorList>
            <person name="Zhirakovskaya E."/>
        </authorList>
    </citation>
    <scope>NUCLEOTIDE SEQUENCE</scope>
</reference>
<sequence length="64" mass="7322">MTKIRGTIHSPEIEKSLKQQISFARSIGADSFPSLYLHIENTFKPVVLDYNNVSIIFEHIQSMT</sequence>
<dbReference type="AlphaFoldDB" id="A0A3B0Y2M3"/>
<gene>
    <name evidence="1" type="ORF">MNBD_GAMMA10-1017</name>
</gene>
<dbReference type="EMBL" id="UOFJ01000450">
    <property type="protein sequence ID" value="VAW69632.1"/>
    <property type="molecule type" value="Genomic_DNA"/>
</dbReference>
<name>A0A3B0Y2M3_9ZZZZ</name>
<organism evidence="1">
    <name type="scientific">hydrothermal vent metagenome</name>
    <dbReference type="NCBI Taxonomy" id="652676"/>
    <lineage>
        <taxon>unclassified sequences</taxon>
        <taxon>metagenomes</taxon>
        <taxon>ecological metagenomes</taxon>
    </lineage>
</organism>
<evidence type="ECO:0000313" key="1">
    <source>
        <dbReference type="EMBL" id="VAW69632.1"/>
    </source>
</evidence>
<protein>
    <submittedName>
        <fullName evidence="1">Uncharacterized protein</fullName>
    </submittedName>
</protein>